<organism evidence="1">
    <name type="scientific">Aspergillus flavus</name>
    <dbReference type="NCBI Taxonomy" id="5059"/>
    <lineage>
        <taxon>Eukaryota</taxon>
        <taxon>Fungi</taxon>
        <taxon>Dikarya</taxon>
        <taxon>Ascomycota</taxon>
        <taxon>Pezizomycotina</taxon>
        <taxon>Eurotiomycetes</taxon>
        <taxon>Eurotiomycetidae</taxon>
        <taxon>Eurotiales</taxon>
        <taxon>Aspergillaceae</taxon>
        <taxon>Aspergillus</taxon>
        <taxon>Aspergillus subgen. Circumdati</taxon>
    </lineage>
</organism>
<protein>
    <submittedName>
        <fullName evidence="1">Uncharacterized protein</fullName>
    </submittedName>
</protein>
<accession>A0A5N6H501</accession>
<gene>
    <name evidence="1" type="ORF">BDV35DRAFT_379652</name>
</gene>
<dbReference type="Proteomes" id="UP000325434">
    <property type="component" value="Unassembled WGS sequence"/>
</dbReference>
<reference evidence="1" key="1">
    <citation type="submission" date="2019-04" db="EMBL/GenBank/DDBJ databases">
        <title>Friends and foes A comparative genomics study of 23 Aspergillus species from section Flavi.</title>
        <authorList>
            <consortium name="DOE Joint Genome Institute"/>
            <person name="Kjaerbolling I."/>
            <person name="Vesth T."/>
            <person name="Frisvad J.C."/>
            <person name="Nybo J.L."/>
            <person name="Theobald S."/>
            <person name="Kildgaard S."/>
            <person name="Isbrandt T."/>
            <person name="Kuo A."/>
            <person name="Sato A."/>
            <person name="Lyhne E.K."/>
            <person name="Kogle M.E."/>
            <person name="Wiebenga A."/>
            <person name="Kun R.S."/>
            <person name="Lubbers R.J."/>
            <person name="Makela M.R."/>
            <person name="Barry K."/>
            <person name="Chovatia M."/>
            <person name="Clum A."/>
            <person name="Daum C."/>
            <person name="Haridas S."/>
            <person name="He G."/>
            <person name="LaButti K."/>
            <person name="Lipzen A."/>
            <person name="Mondo S."/>
            <person name="Riley R."/>
            <person name="Salamov A."/>
            <person name="Simmons B.A."/>
            <person name="Magnuson J.K."/>
            <person name="Henrissat B."/>
            <person name="Mortensen U.H."/>
            <person name="Larsen T.O."/>
            <person name="Devries R.P."/>
            <person name="Grigoriev I.V."/>
            <person name="Machida M."/>
            <person name="Baker S.E."/>
            <person name="Andersen M.R."/>
        </authorList>
    </citation>
    <scope>NUCLEOTIDE SEQUENCE [LARGE SCALE GENOMIC DNA]</scope>
    <source>
        <strain evidence="1">CBS 121.62</strain>
    </source>
</reference>
<dbReference type="AlphaFoldDB" id="A0A5N6H501"/>
<name>A0A5N6H501_ASPFL</name>
<sequence length="161" mass="18013">MITKAGELPNPGKGASRFDNLWQAWHVVFKGYYAFVGEDLATSHPWLINKGTRDSFFASNLEIGCLLYSLNPGKDGQGPSLADTRFLCRIDLNQLRGIVDLQYEILRELVVVERSLDVEADSSPESWASNSPTHSFGTREEYRIPGISSNSSTWIMNCHLC</sequence>
<proteinExistence type="predicted"/>
<evidence type="ECO:0000313" key="1">
    <source>
        <dbReference type="EMBL" id="KAB8247683.1"/>
    </source>
</evidence>
<dbReference type="EMBL" id="ML734587">
    <property type="protein sequence ID" value="KAB8247683.1"/>
    <property type="molecule type" value="Genomic_DNA"/>
</dbReference>